<sequence>MRPSAVTRTSPPRTPRTPRAGAILGEIGIPPPAFVPLPPQAPPRQVILAAAAEAAAALAPAPAPVCPCGEPAVWHEWLADRPFFCESCFEMVGVMCTGLPAELMDASDDE</sequence>
<organism evidence="2">
    <name type="scientific">Indivirus ILV1</name>
    <dbReference type="NCBI Taxonomy" id="1977633"/>
    <lineage>
        <taxon>Viruses</taxon>
        <taxon>Varidnaviria</taxon>
        <taxon>Bamfordvirae</taxon>
        <taxon>Nucleocytoviricota</taxon>
        <taxon>Megaviricetes</taxon>
        <taxon>Imitervirales</taxon>
        <taxon>Mimiviridae</taxon>
        <taxon>Klosneuvirinae</taxon>
        <taxon>Indivirus</taxon>
    </lineage>
</organism>
<accession>A0A1V0SDS6</accession>
<evidence type="ECO:0000313" key="2">
    <source>
        <dbReference type="EMBL" id="ARF09841.1"/>
    </source>
</evidence>
<feature type="region of interest" description="Disordered" evidence="1">
    <location>
        <begin position="1"/>
        <end position="20"/>
    </location>
</feature>
<gene>
    <name evidence="2" type="ORF">Indivirus_4_13</name>
</gene>
<proteinExistence type="predicted"/>
<name>A0A1V0SDS6_9VIRU</name>
<protein>
    <submittedName>
        <fullName evidence="2">Uncharacterized protein</fullName>
    </submittedName>
</protein>
<dbReference type="EMBL" id="KY684088">
    <property type="protein sequence ID" value="ARF09841.1"/>
    <property type="molecule type" value="Genomic_DNA"/>
</dbReference>
<evidence type="ECO:0000256" key="1">
    <source>
        <dbReference type="SAM" id="MobiDB-lite"/>
    </source>
</evidence>
<reference evidence="2" key="1">
    <citation type="journal article" date="2017" name="Science">
        <title>Giant viruses with an expanded complement of translation system components.</title>
        <authorList>
            <person name="Schulz F."/>
            <person name="Yutin N."/>
            <person name="Ivanova N.N."/>
            <person name="Ortega D.R."/>
            <person name="Lee T.K."/>
            <person name="Vierheilig J."/>
            <person name="Daims H."/>
            <person name="Horn M."/>
            <person name="Wagner M."/>
            <person name="Jensen G.J."/>
            <person name="Kyrpides N.C."/>
            <person name="Koonin E.V."/>
            <person name="Woyke T."/>
        </authorList>
    </citation>
    <scope>NUCLEOTIDE SEQUENCE</scope>
    <source>
        <strain evidence="2">ILV1</strain>
    </source>
</reference>